<evidence type="ECO:0000259" key="6">
    <source>
        <dbReference type="Pfam" id="PF01694"/>
    </source>
</evidence>
<evidence type="ECO:0000256" key="5">
    <source>
        <dbReference type="SAM" id="Phobius"/>
    </source>
</evidence>
<proteinExistence type="predicted"/>
<keyword evidence="7" id="KW-0645">Protease</keyword>
<dbReference type="AlphaFoldDB" id="A0A1H3VJZ9"/>
<dbReference type="GO" id="GO:0004252">
    <property type="term" value="F:serine-type endopeptidase activity"/>
    <property type="evidence" value="ECO:0007669"/>
    <property type="project" value="InterPro"/>
</dbReference>
<feature type="transmembrane region" description="Helical" evidence="5">
    <location>
        <begin position="21"/>
        <end position="40"/>
    </location>
</feature>
<dbReference type="GO" id="GO:0006508">
    <property type="term" value="P:proteolysis"/>
    <property type="evidence" value="ECO:0007669"/>
    <property type="project" value="UniProtKB-KW"/>
</dbReference>
<feature type="domain" description="Peptidase S54 rhomboid" evidence="6">
    <location>
        <begin position="64"/>
        <end position="195"/>
    </location>
</feature>
<dbReference type="Pfam" id="PF01694">
    <property type="entry name" value="Rhomboid"/>
    <property type="match status" value="1"/>
</dbReference>
<dbReference type="Proteomes" id="UP000198820">
    <property type="component" value="Unassembled WGS sequence"/>
</dbReference>
<protein>
    <submittedName>
        <fullName evidence="7">Membrane associated serine protease, rhomboid family</fullName>
    </submittedName>
</protein>
<dbReference type="EMBL" id="FNQF01000001">
    <property type="protein sequence ID" value="SDZ74432.1"/>
    <property type="molecule type" value="Genomic_DNA"/>
</dbReference>
<evidence type="ECO:0000313" key="7">
    <source>
        <dbReference type="EMBL" id="SDZ74432.1"/>
    </source>
</evidence>
<dbReference type="Gene3D" id="1.20.1540.10">
    <property type="entry name" value="Rhomboid-like"/>
    <property type="match status" value="1"/>
</dbReference>
<dbReference type="InterPro" id="IPR050925">
    <property type="entry name" value="Rhomboid_protease_S54"/>
</dbReference>
<feature type="transmembrane region" description="Helical" evidence="5">
    <location>
        <begin position="149"/>
        <end position="168"/>
    </location>
</feature>
<evidence type="ECO:0000256" key="3">
    <source>
        <dbReference type="ARBA" id="ARBA00022989"/>
    </source>
</evidence>
<gene>
    <name evidence="7" type="ORF">SAMN05421540_101118</name>
</gene>
<feature type="transmembrane region" description="Helical" evidence="5">
    <location>
        <begin position="124"/>
        <end position="142"/>
    </location>
</feature>
<comment type="subcellular location">
    <subcellularLocation>
        <location evidence="1">Membrane</location>
        <topology evidence="1">Multi-pass membrane protein</topology>
    </subcellularLocation>
</comment>
<dbReference type="InterPro" id="IPR035952">
    <property type="entry name" value="Rhomboid-like_sf"/>
</dbReference>
<feature type="transmembrane region" description="Helical" evidence="5">
    <location>
        <begin position="180"/>
        <end position="200"/>
    </location>
</feature>
<dbReference type="PANTHER" id="PTHR43731:SF9">
    <property type="entry name" value="SLR1461 PROTEIN"/>
    <property type="match status" value="1"/>
</dbReference>
<keyword evidence="7" id="KW-0378">Hydrolase</keyword>
<reference evidence="7 8" key="1">
    <citation type="submission" date="2016-10" db="EMBL/GenBank/DDBJ databases">
        <authorList>
            <person name="de Groot N.N."/>
        </authorList>
    </citation>
    <scope>NUCLEOTIDE SEQUENCE [LARGE SCALE GENOMIC DNA]</scope>
    <source>
        <strain evidence="7 8">DSM 23581</strain>
    </source>
</reference>
<evidence type="ECO:0000256" key="2">
    <source>
        <dbReference type="ARBA" id="ARBA00022692"/>
    </source>
</evidence>
<keyword evidence="2 5" id="KW-0812">Transmembrane</keyword>
<keyword evidence="3 5" id="KW-1133">Transmembrane helix</keyword>
<sequence length="265" mass="31015">MQIGKFFDIFTTMKSQLYKTYRYLWLPFFALLAIWIVYWIEIRFGFNFNSYGLFPRSLKGLRGILLSPFIHSGIEHLFKNSIPLIILISALAFFYPKKHIKILLYGFLFSGILTWIIARPSYHIGASGIVYFLASFLFFNGIKSKNYRLIALALTVAFVYGSLVWGVLPDQTKENISWEGHLSGLIIGFLLSYFYTSEFVTSELNFKKHKSVMQTEKEKEFMRQFDENGHFNPIEPEEEPTDEVLIKDLSNQLDIKVYYKPKQKK</sequence>
<feature type="transmembrane region" description="Helical" evidence="5">
    <location>
        <begin position="77"/>
        <end position="95"/>
    </location>
</feature>
<dbReference type="STRING" id="908615.SAMN05421540_101118"/>
<evidence type="ECO:0000313" key="8">
    <source>
        <dbReference type="Proteomes" id="UP000198820"/>
    </source>
</evidence>
<dbReference type="PANTHER" id="PTHR43731">
    <property type="entry name" value="RHOMBOID PROTEASE"/>
    <property type="match status" value="1"/>
</dbReference>
<organism evidence="7 8">
    <name type="scientific">Psychroflexus halocasei</name>
    <dbReference type="NCBI Taxonomy" id="908615"/>
    <lineage>
        <taxon>Bacteria</taxon>
        <taxon>Pseudomonadati</taxon>
        <taxon>Bacteroidota</taxon>
        <taxon>Flavobacteriia</taxon>
        <taxon>Flavobacteriales</taxon>
        <taxon>Flavobacteriaceae</taxon>
        <taxon>Psychroflexus</taxon>
    </lineage>
</organism>
<evidence type="ECO:0000256" key="4">
    <source>
        <dbReference type="ARBA" id="ARBA00023136"/>
    </source>
</evidence>
<dbReference type="GO" id="GO:0016020">
    <property type="term" value="C:membrane"/>
    <property type="evidence" value="ECO:0007669"/>
    <property type="project" value="UniProtKB-SubCell"/>
</dbReference>
<accession>A0A1H3VJZ9</accession>
<name>A0A1H3VJZ9_9FLAO</name>
<evidence type="ECO:0000256" key="1">
    <source>
        <dbReference type="ARBA" id="ARBA00004141"/>
    </source>
</evidence>
<keyword evidence="8" id="KW-1185">Reference proteome</keyword>
<dbReference type="SUPFAM" id="SSF144091">
    <property type="entry name" value="Rhomboid-like"/>
    <property type="match status" value="1"/>
</dbReference>
<dbReference type="InterPro" id="IPR022764">
    <property type="entry name" value="Peptidase_S54_rhomboid_dom"/>
</dbReference>
<keyword evidence="4 5" id="KW-0472">Membrane</keyword>
<dbReference type="RefSeq" id="WP_234953057.1">
    <property type="nucleotide sequence ID" value="NZ_FNQF01000001.1"/>
</dbReference>
<feature type="transmembrane region" description="Helical" evidence="5">
    <location>
        <begin position="102"/>
        <end position="118"/>
    </location>
</feature>